<protein>
    <recommendedName>
        <fullName evidence="3">NmrA-like domain-containing protein</fullName>
    </recommendedName>
</protein>
<reference evidence="4" key="1">
    <citation type="submission" date="2019-07" db="EMBL/GenBank/DDBJ databases">
        <authorList>
            <person name="Palmer J.M."/>
        </authorList>
    </citation>
    <scope>NUCLEOTIDE SEQUENCE</scope>
    <source>
        <strain evidence="4">PC9</strain>
    </source>
</reference>
<dbReference type="PANTHER" id="PTHR42748">
    <property type="entry name" value="NITROGEN METABOLITE REPRESSION PROTEIN NMRA FAMILY MEMBER"/>
    <property type="match status" value="1"/>
</dbReference>
<sequence length="382" mass="42978">MYRDVELIENGLPLNLLLHLHPMSGFKLILVIGATGAQGMAVIDALIAPASDGSPSPYRVRALTRDPSSTRAQKLVAKGVEYIQGTFDSLQTVAAAFEGVYGAWVNTDGFTVSEQKEIYAGLKIFEIAKRTSSMRHYVWSNLDYGSKKSGYSPEHRCEHYDGKGRVAEFMKQQDSVPSGMAWTIVTSGPYFELLNTFCGPFHRRPDGTFVFAAIIQDGHVPFIALSDLGWWARYTFDHRPETSGKDLEVAGDMVGWDYLVKTFTEVTGYPAVHKRQTQDEWWLNWKDVDKPVANERGAIPDGSTSGKENFSAFWSLFRDDIIKRDLGWIRTIHPTGQTLGSWMREQNYQGTRWLVKTRGPVLKNEEDGKSFFTPNLEAMAQL</sequence>
<accession>A0A8H7DTZ5</accession>
<comment type="similarity">
    <text evidence="1">Belongs to the NmrA-type oxidoreductase family.</text>
</comment>
<name>A0A8H7DTZ5_PLEOS</name>
<dbReference type="InterPro" id="IPR051164">
    <property type="entry name" value="NmrA-like_oxidored"/>
</dbReference>
<dbReference type="OrthoDB" id="300709at2759"/>
<evidence type="ECO:0000256" key="1">
    <source>
        <dbReference type="ARBA" id="ARBA00006328"/>
    </source>
</evidence>
<gene>
    <name evidence="4" type="ORF">PC9H_005065</name>
</gene>
<keyword evidence="5" id="KW-1185">Reference proteome</keyword>
<dbReference type="PANTHER" id="PTHR42748:SF14">
    <property type="entry name" value="SNOAL-LIKE DOMAIN-CONTAINING PROTEIN"/>
    <property type="match status" value="1"/>
</dbReference>
<proteinExistence type="inferred from homology"/>
<dbReference type="Gene3D" id="3.40.50.720">
    <property type="entry name" value="NAD(P)-binding Rossmann-like Domain"/>
    <property type="match status" value="1"/>
</dbReference>
<evidence type="ECO:0000256" key="2">
    <source>
        <dbReference type="ARBA" id="ARBA00022857"/>
    </source>
</evidence>
<dbReference type="Pfam" id="PF05368">
    <property type="entry name" value="NmrA"/>
    <property type="match status" value="1"/>
</dbReference>
<dbReference type="InterPro" id="IPR008030">
    <property type="entry name" value="NmrA-like"/>
</dbReference>
<comment type="caution">
    <text evidence="4">The sequence shown here is derived from an EMBL/GenBank/DDBJ whole genome shotgun (WGS) entry which is preliminary data.</text>
</comment>
<dbReference type="GeneID" id="59374883"/>
<feature type="domain" description="NmrA-like" evidence="3">
    <location>
        <begin position="27"/>
        <end position="274"/>
    </location>
</feature>
<evidence type="ECO:0000313" key="4">
    <source>
        <dbReference type="EMBL" id="KAF7433117.1"/>
    </source>
</evidence>
<evidence type="ECO:0000313" key="5">
    <source>
        <dbReference type="Proteomes" id="UP000623687"/>
    </source>
</evidence>
<organism evidence="4 5">
    <name type="scientific">Pleurotus ostreatus</name>
    <name type="common">Oyster mushroom</name>
    <name type="synonym">White-rot fungus</name>
    <dbReference type="NCBI Taxonomy" id="5322"/>
    <lineage>
        <taxon>Eukaryota</taxon>
        <taxon>Fungi</taxon>
        <taxon>Dikarya</taxon>
        <taxon>Basidiomycota</taxon>
        <taxon>Agaricomycotina</taxon>
        <taxon>Agaricomycetes</taxon>
        <taxon>Agaricomycetidae</taxon>
        <taxon>Agaricales</taxon>
        <taxon>Pleurotineae</taxon>
        <taxon>Pleurotaceae</taxon>
        <taxon>Pleurotus</taxon>
    </lineage>
</organism>
<dbReference type="AlphaFoldDB" id="A0A8H7DTZ5"/>
<dbReference type="VEuPathDB" id="FungiDB:PC9H_005065"/>
<keyword evidence="2" id="KW-0521">NADP</keyword>
<dbReference type="GO" id="GO:0005634">
    <property type="term" value="C:nucleus"/>
    <property type="evidence" value="ECO:0007669"/>
    <property type="project" value="TreeGrafter"/>
</dbReference>
<dbReference type="SUPFAM" id="SSF51735">
    <property type="entry name" value="NAD(P)-binding Rossmann-fold domains"/>
    <property type="match status" value="1"/>
</dbReference>
<dbReference type="InterPro" id="IPR036291">
    <property type="entry name" value="NAD(P)-bd_dom_sf"/>
</dbReference>
<dbReference type="Proteomes" id="UP000623687">
    <property type="component" value="Unassembled WGS sequence"/>
</dbReference>
<dbReference type="Gene3D" id="3.90.25.10">
    <property type="entry name" value="UDP-galactose 4-epimerase, domain 1"/>
    <property type="match status" value="1"/>
</dbReference>
<dbReference type="RefSeq" id="XP_036633144.1">
    <property type="nucleotide sequence ID" value="XM_036774642.1"/>
</dbReference>
<evidence type="ECO:0000259" key="3">
    <source>
        <dbReference type="Pfam" id="PF05368"/>
    </source>
</evidence>
<dbReference type="CDD" id="cd05251">
    <property type="entry name" value="NmrA_like_SDR_a"/>
    <property type="match status" value="1"/>
</dbReference>
<dbReference type="EMBL" id="JACETU010000003">
    <property type="protein sequence ID" value="KAF7433117.1"/>
    <property type="molecule type" value="Genomic_DNA"/>
</dbReference>